<feature type="transmembrane region" description="Helical" evidence="1">
    <location>
        <begin position="148"/>
        <end position="166"/>
    </location>
</feature>
<evidence type="ECO:0000313" key="2">
    <source>
        <dbReference type="EMBL" id="CRZ11290.1"/>
    </source>
</evidence>
<feature type="transmembrane region" description="Helical" evidence="1">
    <location>
        <begin position="178"/>
        <end position="202"/>
    </location>
</feature>
<feature type="transmembrane region" description="Helical" evidence="1">
    <location>
        <begin position="252"/>
        <end position="283"/>
    </location>
</feature>
<accession>A0A0H5RAV4</accession>
<keyword evidence="1" id="KW-0472">Membrane</keyword>
<dbReference type="EMBL" id="HACM01010848">
    <property type="protein sequence ID" value="CRZ11290.1"/>
    <property type="molecule type" value="Transcribed_RNA"/>
</dbReference>
<sequence length="425" mass="47355">TGDRGATSEMDSILEKALQDVAVPVADLLAYGVQARQSEANLSQTDAKLYAMALYNQMEFSGDEALWAESRTVDPQFKVLKSKYNMTLLDTCYASLRHAHIFGRFIHPRPKLGQMILKSRALRQMYSDIDERRRHLVLTTPAQHVKNAARNIILFAFLWITARPPIEKFPALFTLPSSAFLPAILIQMVLLAGGIAIGIMLLRSFLGLSEKMAFVADDPYTVSVLRSSRLVNLFYTVLEDILDEVLYRWTGLIALGFLLSLLDSALSNYVGSIVALLAMYNLVNEKCSVFAITSVSAIAAVIIYAQMRGVSLLWTMSDVMNTICDRVLKPNLDKISLLSDRRDLLAALAFSSLNLTSLLTLTQWEYGDLVFEPLMLFVSNVFWNIALAHGLVTAVIARITFSFVTFALLQSAPCPIRIIQPKKTE</sequence>
<feature type="transmembrane region" description="Helical" evidence="1">
    <location>
        <begin position="344"/>
        <end position="361"/>
    </location>
</feature>
<feature type="transmembrane region" description="Helical" evidence="1">
    <location>
        <begin position="381"/>
        <end position="409"/>
    </location>
</feature>
<feature type="non-terminal residue" evidence="2">
    <location>
        <position position="1"/>
    </location>
</feature>
<keyword evidence="1" id="KW-0812">Transmembrane</keyword>
<dbReference type="AlphaFoldDB" id="A0A0H5RAV4"/>
<evidence type="ECO:0000256" key="1">
    <source>
        <dbReference type="SAM" id="Phobius"/>
    </source>
</evidence>
<reference evidence="2" key="1">
    <citation type="submission" date="2015-04" db="EMBL/GenBank/DDBJ databases">
        <title>The genome sequence of the plant pathogenic Rhizarian Plasmodiophora brassicae reveals insights in its biotrophic life cycle and the origin of chitin synthesis.</title>
        <authorList>
            <person name="Schwelm A."/>
            <person name="Fogelqvist J."/>
            <person name="Knaust A."/>
            <person name="Julke S."/>
            <person name="Lilja T."/>
            <person name="Dhandapani V."/>
            <person name="Bonilla-Rosso G."/>
            <person name="Karlsson M."/>
            <person name="Shevchenko A."/>
            <person name="Choi S.R."/>
            <person name="Kim H.G."/>
            <person name="Park J.Y."/>
            <person name="Lim Y.P."/>
            <person name="Ludwig-Muller J."/>
            <person name="Dixelius C."/>
        </authorList>
    </citation>
    <scope>NUCLEOTIDE SEQUENCE</scope>
    <source>
        <tissue evidence="2">Potato root galls</tissue>
    </source>
</reference>
<proteinExistence type="predicted"/>
<organism evidence="2">
    <name type="scientific">Spongospora subterranea</name>
    <dbReference type="NCBI Taxonomy" id="70186"/>
    <lineage>
        <taxon>Eukaryota</taxon>
        <taxon>Sar</taxon>
        <taxon>Rhizaria</taxon>
        <taxon>Endomyxa</taxon>
        <taxon>Phytomyxea</taxon>
        <taxon>Plasmodiophorida</taxon>
        <taxon>Plasmodiophoridae</taxon>
        <taxon>Spongospora</taxon>
    </lineage>
</organism>
<protein>
    <submittedName>
        <fullName evidence="2">Uncharacterized protein</fullName>
    </submittedName>
</protein>
<feature type="transmembrane region" description="Helical" evidence="1">
    <location>
        <begin position="289"/>
        <end position="307"/>
    </location>
</feature>
<keyword evidence="1" id="KW-1133">Transmembrane helix</keyword>
<name>A0A0H5RAV4_9EUKA</name>